<reference evidence="8 9" key="1">
    <citation type="submission" date="2014-05" db="EMBL/GenBank/DDBJ databases">
        <title>Draft genome sequence of a rare smut relative, Tilletiaria anomala UBC 951.</title>
        <authorList>
            <consortium name="DOE Joint Genome Institute"/>
            <person name="Toome M."/>
            <person name="Kuo A."/>
            <person name="Henrissat B."/>
            <person name="Lipzen A."/>
            <person name="Tritt A."/>
            <person name="Yoshinaga Y."/>
            <person name="Zane M."/>
            <person name="Barry K."/>
            <person name="Grigoriev I.V."/>
            <person name="Spatafora J.W."/>
            <person name="Aimea M.C."/>
        </authorList>
    </citation>
    <scope>NUCLEOTIDE SEQUENCE [LARGE SCALE GENOMIC DNA]</scope>
    <source>
        <strain evidence="8 9">UBC 951</strain>
    </source>
</reference>
<accession>A0A066VK12</accession>
<name>A0A066VK12_TILAU</name>
<dbReference type="OMA" id="FMVLEVG"/>
<keyword evidence="2" id="KW-0378">Hydrolase</keyword>
<gene>
    <name evidence="8" type="ORF">K437DRAFT_275255</name>
</gene>
<evidence type="ECO:0000256" key="4">
    <source>
        <dbReference type="ARBA" id="ARBA00023242"/>
    </source>
</evidence>
<dbReference type="Proteomes" id="UP000027361">
    <property type="component" value="Unassembled WGS sequence"/>
</dbReference>
<keyword evidence="9" id="KW-1185">Reference proteome</keyword>
<evidence type="ECO:0000256" key="6">
    <source>
        <dbReference type="ARBA" id="ARBA00030030"/>
    </source>
</evidence>
<dbReference type="GO" id="GO:0005634">
    <property type="term" value="C:nucleus"/>
    <property type="evidence" value="ECO:0007669"/>
    <property type="project" value="TreeGrafter"/>
</dbReference>
<evidence type="ECO:0000256" key="3">
    <source>
        <dbReference type="ARBA" id="ARBA00023239"/>
    </source>
</evidence>
<dbReference type="Pfam" id="PF09749">
    <property type="entry name" value="HVSL"/>
    <property type="match status" value="1"/>
</dbReference>
<proteinExistence type="predicted"/>
<dbReference type="Gene3D" id="3.90.1140.10">
    <property type="entry name" value="Cyclic phosphodiesterase"/>
    <property type="match status" value="1"/>
</dbReference>
<dbReference type="RefSeq" id="XP_013241941.1">
    <property type="nucleotide sequence ID" value="XM_013386487.1"/>
</dbReference>
<keyword evidence="1" id="KW-0540">Nuclease</keyword>
<evidence type="ECO:0000256" key="7">
    <source>
        <dbReference type="SAM" id="MobiDB-lite"/>
    </source>
</evidence>
<dbReference type="OrthoDB" id="49151at2759"/>
<dbReference type="EMBL" id="JMSN01000073">
    <property type="protein sequence ID" value="KDN42077.1"/>
    <property type="molecule type" value="Genomic_DNA"/>
</dbReference>
<evidence type="ECO:0000256" key="1">
    <source>
        <dbReference type="ARBA" id="ARBA00022722"/>
    </source>
</evidence>
<evidence type="ECO:0000313" key="9">
    <source>
        <dbReference type="Proteomes" id="UP000027361"/>
    </source>
</evidence>
<dbReference type="GO" id="GO:0000175">
    <property type="term" value="F:3'-5'-RNA exonuclease activity"/>
    <property type="evidence" value="ECO:0007669"/>
    <property type="project" value="TreeGrafter"/>
</dbReference>
<keyword evidence="4" id="KW-0539">Nucleus</keyword>
<dbReference type="PANTHER" id="PTHR13522:SF3">
    <property type="entry name" value="U6 SNRNA PHOSPHODIESTERASE 1"/>
    <property type="match status" value="1"/>
</dbReference>
<comment type="caution">
    <text evidence="8">The sequence shown here is derived from an EMBL/GenBank/DDBJ whole genome shotgun (WGS) entry which is preliminary data.</text>
</comment>
<feature type="region of interest" description="Disordered" evidence="7">
    <location>
        <begin position="1"/>
        <end position="20"/>
    </location>
</feature>
<dbReference type="GO" id="GO:0016829">
    <property type="term" value="F:lyase activity"/>
    <property type="evidence" value="ECO:0007669"/>
    <property type="project" value="UniProtKB-KW"/>
</dbReference>
<evidence type="ECO:0000256" key="5">
    <source>
        <dbReference type="ARBA" id="ARBA00029543"/>
    </source>
</evidence>
<evidence type="ECO:0000313" key="8">
    <source>
        <dbReference type="EMBL" id="KDN42077.1"/>
    </source>
</evidence>
<dbReference type="InterPro" id="IPR027521">
    <property type="entry name" value="Usb1"/>
</dbReference>
<dbReference type="GO" id="GO:0034477">
    <property type="term" value="P:U6 snRNA 3'-end processing"/>
    <property type="evidence" value="ECO:0007669"/>
    <property type="project" value="InterPro"/>
</dbReference>
<organism evidence="8 9">
    <name type="scientific">Tilletiaria anomala (strain ATCC 24038 / CBS 436.72 / UBC 951)</name>
    <dbReference type="NCBI Taxonomy" id="1037660"/>
    <lineage>
        <taxon>Eukaryota</taxon>
        <taxon>Fungi</taxon>
        <taxon>Dikarya</taxon>
        <taxon>Basidiomycota</taxon>
        <taxon>Ustilaginomycotina</taxon>
        <taxon>Exobasidiomycetes</taxon>
        <taxon>Georgefischeriales</taxon>
        <taxon>Tilletiariaceae</taxon>
        <taxon>Tilletiaria</taxon>
    </lineage>
</organism>
<feature type="region of interest" description="Disordered" evidence="7">
    <location>
        <begin position="30"/>
        <end position="59"/>
    </location>
</feature>
<evidence type="ECO:0000256" key="2">
    <source>
        <dbReference type="ARBA" id="ARBA00022801"/>
    </source>
</evidence>
<keyword evidence="3" id="KW-0456">Lyase</keyword>
<sequence>MLVSYSDSESEGEPSLKSETVIVSHTAASSVSDTKIIKRPSHSCSQPPDEVTDPLTKERKRRKLPVVDLSGNGAKDGSSAEMLPAMKCKGDWLCHAFLEVHARADLTSLLHKASKDGRSQLQGIRETEIRQGESTLHVSLTRPILVRPHERQSFVLIVKEALNDVAASTVSFARFAHLINEDESRGFIAVEISVGHDELQTMSSRLDSYLRTAFKARPYYAAKRFHFSFLTADLSTSCAPVKDGTTHDKLVKAQMLSGLARDLEGRYGPSLRALPPLRLSRLGIRVGSQVHWVTLVHVHTSM</sequence>
<dbReference type="GeneID" id="25266622"/>
<dbReference type="PANTHER" id="PTHR13522">
    <property type="entry name" value="U6 SNRNA PHOSPHODIESTERASE 1"/>
    <property type="match status" value="1"/>
</dbReference>
<dbReference type="InParanoid" id="A0A066VK12"/>
<dbReference type="AlphaFoldDB" id="A0A066VK12"/>
<protein>
    <recommendedName>
        <fullName evidence="5">U6 snRNA phosphodiesterase 1</fullName>
    </recommendedName>
    <alternativeName>
        <fullName evidence="6">3'-5' RNA exonuclease USB1</fullName>
    </alternativeName>
</protein>
<dbReference type="HOGENOM" id="CLU_906494_0_0_1"/>
<dbReference type="STRING" id="1037660.A0A066VK12"/>